<evidence type="ECO:0000256" key="1">
    <source>
        <dbReference type="SAM" id="MobiDB-lite"/>
    </source>
</evidence>
<dbReference type="EMBL" id="CM000847">
    <property type="protein sequence ID" value="KRH16225.1"/>
    <property type="molecule type" value="Genomic_DNA"/>
</dbReference>
<dbReference type="AlphaFoldDB" id="A0A0R0GCW7"/>
<dbReference type="Gramene" id="KRH16225">
    <property type="protein sequence ID" value="KRH16225"/>
    <property type="gene ID" value="GLYMA_14G141600"/>
</dbReference>
<evidence type="ECO:0000313" key="4">
    <source>
        <dbReference type="Proteomes" id="UP000008827"/>
    </source>
</evidence>
<feature type="compositionally biased region" description="Low complexity" evidence="1">
    <location>
        <begin position="56"/>
        <end position="67"/>
    </location>
</feature>
<reference evidence="3" key="2">
    <citation type="submission" date="2018-02" db="UniProtKB">
        <authorList>
            <consortium name="EnsemblPlants"/>
        </authorList>
    </citation>
    <scope>IDENTIFICATION</scope>
    <source>
        <strain evidence="3">Williams 82</strain>
    </source>
</reference>
<evidence type="ECO:0000313" key="2">
    <source>
        <dbReference type="EMBL" id="KRH16225.1"/>
    </source>
</evidence>
<proteinExistence type="predicted"/>
<organism evidence="2">
    <name type="scientific">Glycine max</name>
    <name type="common">Soybean</name>
    <name type="synonym">Glycine hispida</name>
    <dbReference type="NCBI Taxonomy" id="3847"/>
    <lineage>
        <taxon>Eukaryota</taxon>
        <taxon>Viridiplantae</taxon>
        <taxon>Streptophyta</taxon>
        <taxon>Embryophyta</taxon>
        <taxon>Tracheophyta</taxon>
        <taxon>Spermatophyta</taxon>
        <taxon>Magnoliopsida</taxon>
        <taxon>eudicotyledons</taxon>
        <taxon>Gunneridae</taxon>
        <taxon>Pentapetalae</taxon>
        <taxon>rosids</taxon>
        <taxon>fabids</taxon>
        <taxon>Fabales</taxon>
        <taxon>Fabaceae</taxon>
        <taxon>Papilionoideae</taxon>
        <taxon>50 kb inversion clade</taxon>
        <taxon>NPAAA clade</taxon>
        <taxon>indigoferoid/millettioid clade</taxon>
        <taxon>Phaseoleae</taxon>
        <taxon>Glycine</taxon>
        <taxon>Glycine subgen. Soja</taxon>
    </lineage>
</organism>
<keyword evidence="4" id="KW-1185">Reference proteome</keyword>
<feature type="compositionally biased region" description="Basic residues" evidence="1">
    <location>
        <begin position="32"/>
        <end position="45"/>
    </location>
</feature>
<dbReference type="Proteomes" id="UP000008827">
    <property type="component" value="Chromosome 14"/>
</dbReference>
<feature type="region of interest" description="Disordered" evidence="1">
    <location>
        <begin position="22"/>
        <end position="67"/>
    </location>
</feature>
<accession>A0A0R0GCW7</accession>
<reference evidence="2 3" key="1">
    <citation type="journal article" date="2010" name="Nature">
        <title>Genome sequence of the palaeopolyploid soybean.</title>
        <authorList>
            <person name="Schmutz J."/>
            <person name="Cannon S.B."/>
            <person name="Schlueter J."/>
            <person name="Ma J."/>
            <person name="Mitros T."/>
            <person name="Nelson W."/>
            <person name="Hyten D.L."/>
            <person name="Song Q."/>
            <person name="Thelen J.J."/>
            <person name="Cheng J."/>
            <person name="Xu D."/>
            <person name="Hellsten U."/>
            <person name="May G.D."/>
            <person name="Yu Y."/>
            <person name="Sakurai T."/>
            <person name="Umezawa T."/>
            <person name="Bhattacharyya M.K."/>
            <person name="Sandhu D."/>
            <person name="Valliyodan B."/>
            <person name="Lindquist E."/>
            <person name="Peto M."/>
            <person name="Grant D."/>
            <person name="Shu S."/>
            <person name="Goodstein D."/>
            <person name="Barry K."/>
            <person name="Futrell-Griggs M."/>
            <person name="Abernathy B."/>
            <person name="Du J."/>
            <person name="Tian Z."/>
            <person name="Zhu L."/>
            <person name="Gill N."/>
            <person name="Joshi T."/>
            <person name="Libault M."/>
            <person name="Sethuraman A."/>
            <person name="Zhang X.-C."/>
            <person name="Shinozaki K."/>
            <person name="Nguyen H.T."/>
            <person name="Wing R.A."/>
            <person name="Cregan P."/>
            <person name="Specht J."/>
            <person name="Grimwood J."/>
            <person name="Rokhsar D."/>
            <person name="Stacey G."/>
            <person name="Shoemaker R.C."/>
            <person name="Jackson S.A."/>
        </authorList>
    </citation>
    <scope>NUCLEOTIDE SEQUENCE [LARGE SCALE GENOMIC DNA]</scope>
    <source>
        <strain evidence="3">cv. Williams 82</strain>
        <tissue evidence="2">Callus</tissue>
    </source>
</reference>
<name>A0A0R0GCW7_SOYBN</name>
<sequence>MQFSQSTYHTISFRKFTNTHKNALQDNDLHHKPQNKHTHLPKQAKGKTLPQNNYKSLPSLTHSSTPPSIVTHILTQSQTLLII</sequence>
<dbReference type="EnsemblPlants" id="KRH16225">
    <property type="protein sequence ID" value="KRH16225"/>
    <property type="gene ID" value="GLYMA_14G141600"/>
</dbReference>
<evidence type="ECO:0000313" key="3">
    <source>
        <dbReference type="EnsemblPlants" id="KRH16225"/>
    </source>
</evidence>
<dbReference type="InParanoid" id="A0A0R0GCW7"/>
<reference evidence="2" key="3">
    <citation type="submission" date="2018-07" db="EMBL/GenBank/DDBJ databases">
        <title>WGS assembly of Glycine max.</title>
        <authorList>
            <person name="Schmutz J."/>
            <person name="Cannon S."/>
            <person name="Schlueter J."/>
            <person name="Ma J."/>
            <person name="Mitros T."/>
            <person name="Nelson W."/>
            <person name="Hyten D."/>
            <person name="Song Q."/>
            <person name="Thelen J."/>
            <person name="Cheng J."/>
            <person name="Xu D."/>
            <person name="Hellsten U."/>
            <person name="May G."/>
            <person name="Yu Y."/>
            <person name="Sakurai T."/>
            <person name="Umezawa T."/>
            <person name="Bhattacharyya M."/>
            <person name="Sandhu D."/>
            <person name="Valliyodan B."/>
            <person name="Lindquist E."/>
            <person name="Peto M."/>
            <person name="Grant D."/>
            <person name="Shu S."/>
            <person name="Goodstein D."/>
            <person name="Barry K."/>
            <person name="Futrell-Griggs M."/>
            <person name="Abernathy B."/>
            <person name="Du J."/>
            <person name="Tian Z."/>
            <person name="Zhu L."/>
            <person name="Gill N."/>
            <person name="Joshi T."/>
            <person name="Libault M."/>
            <person name="Sethuraman A."/>
            <person name="Zhang X."/>
            <person name="Shinozaki K."/>
            <person name="Nguyen H."/>
            <person name="Wing R."/>
            <person name="Cregan P."/>
            <person name="Specht J."/>
            <person name="Grimwood J."/>
            <person name="Rokhsar D."/>
            <person name="Stacey G."/>
            <person name="Shoemaker R."/>
            <person name="Jackson S."/>
        </authorList>
    </citation>
    <scope>NUCLEOTIDE SEQUENCE</scope>
    <source>
        <tissue evidence="2">Callus</tissue>
    </source>
</reference>
<gene>
    <name evidence="2" type="ORF">GLYMA_14G141600</name>
</gene>
<protein>
    <submittedName>
        <fullName evidence="2 3">Uncharacterized protein</fullName>
    </submittedName>
</protein>